<gene>
    <name evidence="8" type="primary">fdx</name>
    <name evidence="8" type="ORF">CLMAG_44930</name>
</gene>
<dbReference type="RefSeq" id="WP_066627265.1">
    <property type="nucleotide sequence ID" value="NZ_FQXL01000038.1"/>
</dbReference>
<dbReference type="EMBL" id="LWAE01000006">
    <property type="protein sequence ID" value="KZL90009.1"/>
    <property type="molecule type" value="Genomic_DNA"/>
</dbReference>
<reference evidence="8 9" key="1">
    <citation type="submission" date="2016-04" db="EMBL/GenBank/DDBJ databases">
        <title>Genome sequence of Clostridium magnum DSM 2767.</title>
        <authorList>
            <person name="Poehlein A."/>
            <person name="Uhlig R."/>
            <person name="Fischer R."/>
            <person name="Bahl H."/>
            <person name="Daniel R."/>
        </authorList>
    </citation>
    <scope>NUCLEOTIDE SEQUENCE [LARGE SCALE GENOMIC DNA]</scope>
    <source>
        <strain evidence="8 9">DSM 2767</strain>
    </source>
</reference>
<dbReference type="GO" id="GO:0051536">
    <property type="term" value="F:iron-sulfur cluster binding"/>
    <property type="evidence" value="ECO:0007669"/>
    <property type="project" value="UniProtKB-KW"/>
</dbReference>
<keyword evidence="2 6" id="KW-0479">Metal-binding</keyword>
<dbReference type="PATRIC" id="fig|1121326.3.peg.4557"/>
<dbReference type="SUPFAM" id="SSF54862">
    <property type="entry name" value="4Fe-4S ferredoxins"/>
    <property type="match status" value="1"/>
</dbReference>
<sequence length="62" mass="6476">MKAVVDQETCIGCGLCPSICPEVFQMNDDGKAEEVVDEVSGELVDSAKEAADSCPVNAISVE</sequence>
<accession>A0A162RJM5</accession>
<dbReference type="Gene3D" id="3.30.70.20">
    <property type="match status" value="1"/>
</dbReference>
<evidence type="ECO:0000259" key="7">
    <source>
        <dbReference type="PROSITE" id="PS51379"/>
    </source>
</evidence>
<evidence type="ECO:0000256" key="1">
    <source>
        <dbReference type="ARBA" id="ARBA00022448"/>
    </source>
</evidence>
<keyword evidence="9" id="KW-1185">Reference proteome</keyword>
<keyword evidence="4 6" id="KW-0408">Iron</keyword>
<protein>
    <recommendedName>
        <fullName evidence="6">Ferredoxin</fullName>
    </recommendedName>
</protein>
<keyword evidence="1 6" id="KW-0813">Transport</keyword>
<dbReference type="Proteomes" id="UP000076603">
    <property type="component" value="Unassembled WGS sequence"/>
</dbReference>
<dbReference type="Pfam" id="PF13370">
    <property type="entry name" value="Fer4_13"/>
    <property type="match status" value="1"/>
</dbReference>
<feature type="domain" description="4Fe-4S ferredoxin-type" evidence="7">
    <location>
        <begin position="1"/>
        <end position="29"/>
    </location>
</feature>
<dbReference type="OrthoDB" id="9803319at2"/>
<dbReference type="PROSITE" id="PS51379">
    <property type="entry name" value="4FE4S_FER_2"/>
    <property type="match status" value="1"/>
</dbReference>
<evidence type="ECO:0000256" key="2">
    <source>
        <dbReference type="ARBA" id="ARBA00022723"/>
    </source>
</evidence>
<evidence type="ECO:0000256" key="5">
    <source>
        <dbReference type="ARBA" id="ARBA00023014"/>
    </source>
</evidence>
<dbReference type="InterPro" id="IPR001080">
    <property type="entry name" value="3Fe4S_ferredoxin"/>
</dbReference>
<dbReference type="PANTHER" id="PTHR36923:SF3">
    <property type="entry name" value="FERREDOXIN"/>
    <property type="match status" value="1"/>
</dbReference>
<dbReference type="GO" id="GO:0009055">
    <property type="term" value="F:electron transfer activity"/>
    <property type="evidence" value="ECO:0007669"/>
    <property type="project" value="UniProtKB-UniRule"/>
</dbReference>
<comment type="caution">
    <text evidence="8">The sequence shown here is derived from an EMBL/GenBank/DDBJ whole genome shotgun (WGS) entry which is preliminary data.</text>
</comment>
<evidence type="ECO:0000256" key="3">
    <source>
        <dbReference type="ARBA" id="ARBA00022982"/>
    </source>
</evidence>
<evidence type="ECO:0000256" key="4">
    <source>
        <dbReference type="ARBA" id="ARBA00023004"/>
    </source>
</evidence>
<dbReference type="GO" id="GO:0005506">
    <property type="term" value="F:iron ion binding"/>
    <property type="evidence" value="ECO:0007669"/>
    <property type="project" value="UniProtKB-UniRule"/>
</dbReference>
<evidence type="ECO:0000313" key="9">
    <source>
        <dbReference type="Proteomes" id="UP000076603"/>
    </source>
</evidence>
<dbReference type="STRING" id="1121326.CLMAG_44930"/>
<evidence type="ECO:0000313" key="8">
    <source>
        <dbReference type="EMBL" id="KZL90009.1"/>
    </source>
</evidence>
<keyword evidence="3 6" id="KW-0249">Electron transport</keyword>
<comment type="function">
    <text evidence="6">Ferredoxins are iron-sulfur proteins that transfer electrons in a wide variety of metabolic reactions.</text>
</comment>
<organism evidence="8 9">
    <name type="scientific">Clostridium magnum DSM 2767</name>
    <dbReference type="NCBI Taxonomy" id="1121326"/>
    <lineage>
        <taxon>Bacteria</taxon>
        <taxon>Bacillati</taxon>
        <taxon>Bacillota</taxon>
        <taxon>Clostridia</taxon>
        <taxon>Eubacteriales</taxon>
        <taxon>Clostridiaceae</taxon>
        <taxon>Clostridium</taxon>
    </lineage>
</organism>
<dbReference type="AlphaFoldDB" id="A0A162RJM5"/>
<dbReference type="InterPro" id="IPR017896">
    <property type="entry name" value="4Fe4S_Fe-S-bd"/>
</dbReference>
<evidence type="ECO:0000256" key="6">
    <source>
        <dbReference type="RuleBase" id="RU368020"/>
    </source>
</evidence>
<dbReference type="PANTHER" id="PTHR36923">
    <property type="entry name" value="FERREDOXIN"/>
    <property type="match status" value="1"/>
</dbReference>
<name>A0A162RJM5_9CLOT</name>
<proteinExistence type="predicted"/>
<keyword evidence="5 6" id="KW-0411">Iron-sulfur</keyword>
<dbReference type="InterPro" id="IPR051269">
    <property type="entry name" value="Fe-S_cluster_ET"/>
</dbReference>
<dbReference type="PRINTS" id="PR00352">
    <property type="entry name" value="3FE4SFRDOXIN"/>
</dbReference>